<feature type="domain" description="HTH cro/C1-type" evidence="1">
    <location>
        <begin position="26"/>
        <end position="57"/>
    </location>
</feature>
<dbReference type="CDD" id="cd00093">
    <property type="entry name" value="HTH_XRE"/>
    <property type="match status" value="1"/>
</dbReference>
<dbReference type="AlphaFoldDB" id="A0AAE4K247"/>
<dbReference type="RefSeq" id="WP_204724902.1">
    <property type="nucleotide sequence ID" value="NZ_JAVLSM010000026.1"/>
</dbReference>
<dbReference type="EMBL" id="JAVRAA010000001">
    <property type="protein sequence ID" value="MDT0335390.1"/>
    <property type="molecule type" value="Genomic_DNA"/>
</dbReference>
<dbReference type="InterPro" id="IPR010982">
    <property type="entry name" value="Lambda_DNA-bd_dom_sf"/>
</dbReference>
<dbReference type="Gene3D" id="1.10.260.40">
    <property type="entry name" value="lambda repressor-like DNA-binding domains"/>
    <property type="match status" value="1"/>
</dbReference>
<evidence type="ECO:0000259" key="1">
    <source>
        <dbReference type="PROSITE" id="PS50943"/>
    </source>
</evidence>
<accession>A0AAE4K247</accession>
<dbReference type="PROSITE" id="PS50943">
    <property type="entry name" value="HTH_CROC1"/>
    <property type="match status" value="1"/>
</dbReference>
<comment type="caution">
    <text evidence="2">The sequence shown here is derived from an EMBL/GenBank/DDBJ whole genome shotgun (WGS) entry which is preliminary data.</text>
</comment>
<gene>
    <name evidence="2" type="ORF">RJN63_01010</name>
</gene>
<organism evidence="2">
    <name type="scientific">Herbaspirillum huttiense subsp. nephrolepidis</name>
    <dbReference type="NCBI Taxonomy" id="3075126"/>
    <lineage>
        <taxon>Bacteria</taxon>
        <taxon>Pseudomonadati</taxon>
        <taxon>Pseudomonadota</taxon>
        <taxon>Betaproteobacteria</taxon>
        <taxon>Burkholderiales</taxon>
        <taxon>Oxalobacteraceae</taxon>
        <taxon>Herbaspirillum</taxon>
    </lineage>
</organism>
<sequence>MPKKLSTAQDWPTLVQERLTTWGKCIATQRLRQRITAIDLSARLGISRVTLARLEKGDPGAGVGAYLTALLALGIFDQAIPALPAELWQGDYGQRVRLNREQKGAGDDDYF</sequence>
<proteinExistence type="predicted"/>
<reference evidence="2" key="1">
    <citation type="submission" date="2023-02" db="EMBL/GenBank/DDBJ databases">
        <title>Description of Herbaspirillum huttiense subsp. nephrolepsisexaltata and Herbaspirillum huttiense subsp. lycopersicon.</title>
        <authorList>
            <person name="Poudel M."/>
            <person name="Sharma A."/>
            <person name="Goss E."/>
            <person name="Tapia J.H."/>
            <person name="Harmon C.M."/>
            <person name="Jones J.B."/>
        </authorList>
    </citation>
    <scope>NUCLEOTIDE SEQUENCE</scope>
    <source>
        <strain evidence="2">NC40101</strain>
    </source>
</reference>
<name>A0AAE4K247_9BURK</name>
<dbReference type="GO" id="GO:0003677">
    <property type="term" value="F:DNA binding"/>
    <property type="evidence" value="ECO:0007669"/>
    <property type="project" value="InterPro"/>
</dbReference>
<dbReference type="InterPro" id="IPR001387">
    <property type="entry name" value="Cro/C1-type_HTH"/>
</dbReference>
<dbReference type="SUPFAM" id="SSF47413">
    <property type="entry name" value="lambda repressor-like DNA-binding domains"/>
    <property type="match status" value="1"/>
</dbReference>
<evidence type="ECO:0000313" key="2">
    <source>
        <dbReference type="EMBL" id="MDT0335390.1"/>
    </source>
</evidence>
<protein>
    <submittedName>
        <fullName evidence="2">Helix-turn-helix transcriptional regulator</fullName>
    </submittedName>
</protein>